<protein>
    <submittedName>
        <fullName evidence="2">KTSC domain-containing protein</fullName>
    </submittedName>
</protein>
<evidence type="ECO:0000313" key="3">
    <source>
        <dbReference type="Proteomes" id="UP000644147"/>
    </source>
</evidence>
<reference evidence="2 3" key="1">
    <citation type="submission" date="2020-12" db="EMBL/GenBank/DDBJ databases">
        <title>Bacterial novel species Adhaeribacter sp. BT258 isolated from soil.</title>
        <authorList>
            <person name="Jung H.-Y."/>
        </authorList>
    </citation>
    <scope>NUCLEOTIDE SEQUENCE [LARGE SCALE GENOMIC DNA]</scope>
    <source>
        <strain evidence="2 3">BT258</strain>
    </source>
</reference>
<feature type="domain" description="KTSC" evidence="1">
    <location>
        <begin position="7"/>
        <end position="64"/>
    </location>
</feature>
<accession>A0ABS1C0C3</accession>
<dbReference type="Pfam" id="PF13619">
    <property type="entry name" value="KTSC"/>
    <property type="match status" value="1"/>
</dbReference>
<name>A0ABS1C0C3_9BACT</name>
<proteinExistence type="predicted"/>
<evidence type="ECO:0000313" key="2">
    <source>
        <dbReference type="EMBL" id="MBK0402859.1"/>
    </source>
</evidence>
<keyword evidence="3" id="KW-1185">Reference proteome</keyword>
<gene>
    <name evidence="2" type="ORF">I5M27_07660</name>
</gene>
<organism evidence="2 3">
    <name type="scientific">Adhaeribacter terrigena</name>
    <dbReference type="NCBI Taxonomy" id="2793070"/>
    <lineage>
        <taxon>Bacteria</taxon>
        <taxon>Pseudomonadati</taxon>
        <taxon>Bacteroidota</taxon>
        <taxon>Cytophagia</taxon>
        <taxon>Cytophagales</taxon>
        <taxon>Hymenobacteraceae</taxon>
        <taxon>Adhaeribacter</taxon>
    </lineage>
</organism>
<evidence type="ECO:0000259" key="1">
    <source>
        <dbReference type="Pfam" id="PF13619"/>
    </source>
</evidence>
<sequence length="70" mass="8602">MERKYIQSSNLLGVRYQPYTNTLEVEFHNGHVYQYFEVPPQAYTALMDSPSHGRFFNHFIRDRFRFRQIR</sequence>
<comment type="caution">
    <text evidence="2">The sequence shown here is derived from an EMBL/GenBank/DDBJ whole genome shotgun (WGS) entry which is preliminary data.</text>
</comment>
<dbReference type="InterPro" id="IPR025309">
    <property type="entry name" value="KTSC_dom"/>
</dbReference>
<dbReference type="EMBL" id="JAEHFX010000003">
    <property type="protein sequence ID" value="MBK0402859.1"/>
    <property type="molecule type" value="Genomic_DNA"/>
</dbReference>
<dbReference type="Proteomes" id="UP000644147">
    <property type="component" value="Unassembled WGS sequence"/>
</dbReference>
<dbReference type="RefSeq" id="WP_200505614.1">
    <property type="nucleotide sequence ID" value="NZ_JAEHFX010000003.1"/>
</dbReference>